<dbReference type="AlphaFoldDB" id="X0TNS2"/>
<organism evidence="1">
    <name type="scientific">marine sediment metagenome</name>
    <dbReference type="NCBI Taxonomy" id="412755"/>
    <lineage>
        <taxon>unclassified sequences</taxon>
        <taxon>metagenomes</taxon>
        <taxon>ecological metagenomes</taxon>
    </lineage>
</organism>
<accession>X0TNS2</accession>
<feature type="non-terminal residue" evidence="1">
    <location>
        <position position="48"/>
    </location>
</feature>
<sequence>MNNKNIDFKMGINDLDSSIDELLRNIKEGSIDIEQVPITEIIAQYLKY</sequence>
<dbReference type="Gene3D" id="6.10.250.2410">
    <property type="match status" value="1"/>
</dbReference>
<proteinExistence type="predicted"/>
<gene>
    <name evidence="1" type="ORF">S01H1_30055</name>
</gene>
<dbReference type="EMBL" id="BARS01018473">
    <property type="protein sequence ID" value="GAF94874.1"/>
    <property type="molecule type" value="Genomic_DNA"/>
</dbReference>
<reference evidence="1" key="1">
    <citation type="journal article" date="2014" name="Front. Microbiol.">
        <title>High frequency of phylogenetically diverse reductive dehalogenase-homologous genes in deep subseafloor sedimentary metagenomes.</title>
        <authorList>
            <person name="Kawai M."/>
            <person name="Futagami T."/>
            <person name="Toyoda A."/>
            <person name="Takaki Y."/>
            <person name="Nishi S."/>
            <person name="Hori S."/>
            <person name="Arai W."/>
            <person name="Tsubouchi T."/>
            <person name="Morono Y."/>
            <person name="Uchiyama I."/>
            <person name="Ito T."/>
            <person name="Fujiyama A."/>
            <person name="Inagaki F."/>
            <person name="Takami H."/>
        </authorList>
    </citation>
    <scope>NUCLEOTIDE SEQUENCE</scope>
    <source>
        <strain evidence="1">Expedition CK06-06</strain>
    </source>
</reference>
<name>X0TNS2_9ZZZZ</name>
<evidence type="ECO:0000313" key="1">
    <source>
        <dbReference type="EMBL" id="GAF94874.1"/>
    </source>
</evidence>
<protein>
    <submittedName>
        <fullName evidence="1">Uncharacterized protein</fullName>
    </submittedName>
</protein>
<comment type="caution">
    <text evidence="1">The sequence shown here is derived from an EMBL/GenBank/DDBJ whole genome shotgun (WGS) entry which is preliminary data.</text>
</comment>